<comment type="caution">
    <text evidence="2">The sequence shown here is derived from an EMBL/GenBank/DDBJ whole genome shotgun (WGS) entry which is preliminary data.</text>
</comment>
<dbReference type="Pfam" id="PF07589">
    <property type="entry name" value="PEP-CTERM"/>
    <property type="match status" value="1"/>
</dbReference>
<organism evidence="2 3">
    <name type="scientific">Candidatus Accumulibacter contiguus</name>
    <dbReference type="NCBI Taxonomy" id="2954381"/>
    <lineage>
        <taxon>Bacteria</taxon>
        <taxon>Pseudomonadati</taxon>
        <taxon>Pseudomonadota</taxon>
        <taxon>Betaproteobacteria</taxon>
        <taxon>Candidatus Accumulibacter</taxon>
    </lineage>
</organism>
<accession>A0ABX1TE58</accession>
<dbReference type="Proteomes" id="UP000886469">
    <property type="component" value="Unassembled WGS sequence"/>
</dbReference>
<name>A0ABX1TE58_9PROT</name>
<dbReference type="NCBIfam" id="TIGR02913">
    <property type="entry name" value="HAF_rpt"/>
    <property type="match status" value="2"/>
</dbReference>
<protein>
    <submittedName>
        <fullName evidence="2">PEP-CTERM sorting domain-containing protein</fullName>
    </submittedName>
</protein>
<evidence type="ECO:0000313" key="2">
    <source>
        <dbReference type="EMBL" id="NMQ07944.1"/>
    </source>
</evidence>
<evidence type="ECO:0000313" key="3">
    <source>
        <dbReference type="Proteomes" id="UP000886469"/>
    </source>
</evidence>
<proteinExistence type="predicted"/>
<keyword evidence="3" id="KW-1185">Reference proteome</keyword>
<dbReference type="NCBIfam" id="TIGR02595">
    <property type="entry name" value="PEP_CTERM"/>
    <property type="match status" value="1"/>
</dbReference>
<reference evidence="2" key="1">
    <citation type="submission" date="2019-03" db="EMBL/GenBank/DDBJ databases">
        <title>Metabolic reconstructions from genomes of highly enriched 'Candidatus Accumulibacter' and 'Candidatus Competibacter' bioreactor populations.</title>
        <authorList>
            <person name="Annavajhala M.K."/>
            <person name="Welles L."/>
            <person name="Abbas B."/>
            <person name="Sorokin D."/>
            <person name="Park H."/>
            <person name="Van Loosdrecht M."/>
            <person name="Chandran K."/>
        </authorList>
    </citation>
    <scope>NUCLEOTIDE SEQUENCE</scope>
    <source>
        <strain evidence="2">SBR_L</strain>
    </source>
</reference>
<dbReference type="InterPro" id="IPR014262">
    <property type="entry name" value="HAF_rpt"/>
</dbReference>
<feature type="domain" description="Ice-binding protein C-terminal" evidence="1">
    <location>
        <begin position="252"/>
        <end position="274"/>
    </location>
</feature>
<sequence>MPASSPGSPIPRAMLPSMLRCGTVLRSPISVRWGGTQSFVQSINSAGVVAGYSLLAPGGAPYHATIWHGATPTDLGTLGGTNSYAMDINDAGVVAGFSDIVGGVYHATVWNGATATDLGTLGGANSHAGGINDSGVVAGSSDILGSTAFHATIWNGTTTIDLGTVGGTHSQAVAINNSGQVVGWSYTTGNVAEHATLWNGATATDLNSFLDPSVVSAGWVLIGANAINDQGWIVGPALNIHTGTHEGYLLAPVPEPETWALLLLGLGLLASRRRFKESAT</sequence>
<gene>
    <name evidence="2" type="ORF">E4Q08_23270</name>
</gene>
<dbReference type="InterPro" id="IPR013424">
    <property type="entry name" value="Ice-binding_C"/>
</dbReference>
<evidence type="ECO:0000259" key="1">
    <source>
        <dbReference type="Pfam" id="PF07589"/>
    </source>
</evidence>
<dbReference type="EMBL" id="SPMX01000110">
    <property type="protein sequence ID" value="NMQ07944.1"/>
    <property type="molecule type" value="Genomic_DNA"/>
</dbReference>